<feature type="transmembrane region" description="Helical" evidence="12">
    <location>
        <begin position="1219"/>
        <end position="1237"/>
    </location>
</feature>
<feature type="transmembrane region" description="Helical" evidence="12">
    <location>
        <begin position="1151"/>
        <end position="1173"/>
    </location>
</feature>
<feature type="domain" description="GPI inositol-deacylase PGAP1-like alpha/beta" evidence="14">
    <location>
        <begin position="313"/>
        <end position="556"/>
    </location>
</feature>
<evidence type="ECO:0000256" key="3">
    <source>
        <dbReference type="ARBA" id="ARBA00006931"/>
    </source>
</evidence>
<feature type="region of interest" description="Disordered" evidence="13">
    <location>
        <begin position="1"/>
        <end position="35"/>
    </location>
</feature>
<comment type="caution">
    <text evidence="16">The sequence shown here is derived from an EMBL/GenBank/DDBJ whole genome shotgun (WGS) entry which is preliminary data.</text>
</comment>
<feature type="transmembrane region" description="Helical" evidence="12">
    <location>
        <begin position="915"/>
        <end position="935"/>
    </location>
</feature>
<reference evidence="16 17" key="1">
    <citation type="submission" date="2020-05" db="EMBL/GenBank/DDBJ databases">
        <title>Ceratocystis lukuohia genome.</title>
        <authorList>
            <person name="Harrington T.C."/>
            <person name="Kim K."/>
            <person name="Mayers C.G."/>
        </authorList>
    </citation>
    <scope>NUCLEOTIDE SEQUENCE [LARGE SCALE GENOMIC DNA]</scope>
    <source>
        <strain evidence="16 17">C4212</strain>
    </source>
</reference>
<name>A0ABR4MIM5_9PEZI</name>
<accession>A0ABR4MIM5</accession>
<dbReference type="InterPro" id="IPR029058">
    <property type="entry name" value="AB_hydrolase_fold"/>
</dbReference>
<feature type="region of interest" description="Disordered" evidence="13">
    <location>
        <begin position="110"/>
        <end position="175"/>
    </location>
</feature>
<feature type="region of interest" description="Disordered" evidence="13">
    <location>
        <begin position="189"/>
        <end position="226"/>
    </location>
</feature>
<keyword evidence="5 12" id="KW-0813">Transport</keyword>
<dbReference type="EMBL" id="JABSNW010000004">
    <property type="protein sequence ID" value="KAL2888095.1"/>
    <property type="molecule type" value="Genomic_DNA"/>
</dbReference>
<dbReference type="Pfam" id="PF25141">
    <property type="entry name" value="PGAP1_2nd"/>
    <property type="match status" value="1"/>
</dbReference>
<dbReference type="SUPFAM" id="SSF53474">
    <property type="entry name" value="alpha/beta-Hydrolases"/>
    <property type="match status" value="1"/>
</dbReference>
<evidence type="ECO:0000256" key="2">
    <source>
        <dbReference type="ARBA" id="ARBA00004477"/>
    </source>
</evidence>
<dbReference type="Pfam" id="PF25140">
    <property type="entry name" value="PGAP1_TMD"/>
    <property type="match status" value="1"/>
</dbReference>
<comment type="similarity">
    <text evidence="3 12">Belongs to the GPI inositol-deacylase family.</text>
</comment>
<dbReference type="Pfam" id="PF07819">
    <property type="entry name" value="PGAP1"/>
    <property type="match status" value="1"/>
</dbReference>
<keyword evidence="9 12" id="KW-0653">Protein transport</keyword>
<comment type="subcellular location">
    <subcellularLocation>
        <location evidence="2">Endoplasmic reticulum membrane</location>
        <topology evidence="2">Multi-pass membrane protein</topology>
    </subcellularLocation>
</comment>
<feature type="transmembrane region" description="Helical" evidence="12">
    <location>
        <begin position="1066"/>
        <end position="1092"/>
    </location>
</feature>
<dbReference type="PANTHER" id="PTHR15495">
    <property type="entry name" value="NEGATIVE REGULATOR OF VESICLE FORMATION-RELATED"/>
    <property type="match status" value="1"/>
</dbReference>
<keyword evidence="17" id="KW-1185">Reference proteome</keyword>
<feature type="transmembrane region" description="Helical" evidence="12">
    <location>
        <begin position="1011"/>
        <end position="1034"/>
    </location>
</feature>
<dbReference type="Gene3D" id="3.40.50.1820">
    <property type="entry name" value="alpha/beta hydrolase"/>
    <property type="match status" value="1"/>
</dbReference>
<feature type="region of interest" description="Disordered" evidence="13">
    <location>
        <begin position="1261"/>
        <end position="1280"/>
    </location>
</feature>
<evidence type="ECO:0000256" key="13">
    <source>
        <dbReference type="SAM" id="MobiDB-lite"/>
    </source>
</evidence>
<evidence type="ECO:0000256" key="9">
    <source>
        <dbReference type="ARBA" id="ARBA00022927"/>
    </source>
</evidence>
<sequence length="1280" mass="141133">MKKPPSESSSQGDRKHPIETTSLVSTPSDSHSTKLNTIASKSKTCDSDTATAPNITSDCSQQNTYSKPARIISITPVAISSNANAVHPTHNSSPALKRNYSHLPAITTTNTDTTITTTAARPSSTRSRRSANYTHRDSDRSVTDDSLALSSTGKHSPALAPLMSTTTSTVPLSPSAALPDLYSHTKKLPSIAGVDSRSPTKTPNRSEKLAADGQAQPPLNLPMSTNTRLRLHGPASITKLMMLISGLGLAILVTILYSTTTRQLDAKGCRMSFMRPGYFKFDDFDTEHTRFATKYSLYLYREGLIDDQNRAILKGTPVIFIPGNAGSYKQVRPIAAEAATYYNDVIANDEDAAKRGIRPLDIFTVDFNEDFTAFHGQTLLDQAEYLNEAIRFILSLYMDPSLNARDKELPDPTSVVILGHSMGGVVARTMLLRPNYQYNSINTILTMAAPHSQPPVSFDGNIVSVYDDMNAYWRWAYSQKWAIDNPLWHVTLVSVAGGSLDTVVPSDYSSIETLVPETHGFTVFTTGIPTVWTSMDHQAILWCDQFRKVVTKALYEVVDVHRASQTKPRAERMRVFRKWFLTGMEHDAEKQAPSREPTTLLTIGDNSTFISSPEERLVVRNLGTTSEPRAWLLPVPTHLSARGSRFNFMTDAKLDSPGEHGKLEVFLCSVHPIQPGHTGPIFTWTIDLSGGAQGSTRLACRSATPDVVLLPASTKDLHQPFYLDYDNAQPMFSYLEYYLDALSEHQFIAVVDKTSSPSRNLVLAEFTDDSKSIRIKDVSIGRLAMFGVTAYLPATRPMVSEIKIPAIYSGLLAFRAEITGPKCGKQEHDPLFAPLVRQYTTQPYESKFHVNAHKMDIHLHGQSPYVSSLTSRSPVAAGLSLQLWVDPTCASQVRVDIQLDVLGSLGQMYMRYRTVFAAVPLAIVALTMMCQFSIYNDTGEFVTFLQALDMCFRSRLPWLLATCFGLLWLFHGDEAPAIMSSDSSAWQSHNGTLAPMLSSNRIDLLIGTSDLFFWYLIPLIGVICIGVCVALHYVTLLLTRLLNLAYMRVVTTLPLFPTEVPPRSRLAVTAVSLFLVWTFIPYQFAYLVACIVQLSTTVRALRQASESTPSPTGSSSANFHNYCHTILLLMLWVLPINLPVFVVWARNLMVHYWLTPFSSNHNMLSVVGFVLLVEQLRTMAMIPRATNPQRNNLQRIITGLLFAGTGIFAAVYGVSYAYLLHYLVNIICLWLVVVTYFSDSVPLSNMAAAFDSGAGSGIGSCGGGNASGSRSGSRKRGKTP</sequence>
<evidence type="ECO:0000313" key="16">
    <source>
        <dbReference type="EMBL" id="KAL2888095.1"/>
    </source>
</evidence>
<dbReference type="PANTHER" id="PTHR15495:SF7">
    <property type="entry name" value="GPI INOSITOL-DEACYLASE"/>
    <property type="match status" value="1"/>
</dbReference>
<evidence type="ECO:0000259" key="15">
    <source>
        <dbReference type="Pfam" id="PF25140"/>
    </source>
</evidence>
<evidence type="ECO:0000256" key="5">
    <source>
        <dbReference type="ARBA" id="ARBA00022448"/>
    </source>
</evidence>
<feature type="compositionally biased region" description="Low complexity" evidence="13">
    <location>
        <begin position="110"/>
        <end position="125"/>
    </location>
</feature>
<feature type="transmembrane region" description="Helical" evidence="12">
    <location>
        <begin position="1126"/>
        <end position="1145"/>
    </location>
</feature>
<feature type="compositionally biased region" description="Basic and acidic residues" evidence="13">
    <location>
        <begin position="134"/>
        <end position="143"/>
    </location>
</feature>
<keyword evidence="8 12" id="KW-0256">Endoplasmic reticulum</keyword>
<evidence type="ECO:0000256" key="11">
    <source>
        <dbReference type="ARBA" id="ARBA00023136"/>
    </source>
</evidence>
<feature type="transmembrane region" description="Helical" evidence="12">
    <location>
        <begin position="1193"/>
        <end position="1213"/>
    </location>
</feature>
<dbReference type="InterPro" id="IPR056824">
    <property type="entry name" value="PGAP1_TMD"/>
</dbReference>
<organism evidence="16 17">
    <name type="scientific">Ceratocystis lukuohia</name>
    <dbReference type="NCBI Taxonomy" id="2019550"/>
    <lineage>
        <taxon>Eukaryota</taxon>
        <taxon>Fungi</taxon>
        <taxon>Dikarya</taxon>
        <taxon>Ascomycota</taxon>
        <taxon>Pezizomycotina</taxon>
        <taxon>Sordariomycetes</taxon>
        <taxon>Hypocreomycetidae</taxon>
        <taxon>Microascales</taxon>
        <taxon>Ceratocystidaceae</taxon>
        <taxon>Ceratocystis</taxon>
    </lineage>
</organism>
<dbReference type="InterPro" id="IPR012908">
    <property type="entry name" value="PGAP1-ab_dom-like"/>
</dbReference>
<keyword evidence="10 12" id="KW-1133">Transmembrane helix</keyword>
<gene>
    <name evidence="16" type="ORF">HOO65_040432</name>
</gene>
<dbReference type="Proteomes" id="UP001610728">
    <property type="component" value="Unassembled WGS sequence"/>
</dbReference>
<feature type="compositionally biased region" description="Polar residues" evidence="13">
    <location>
        <begin position="19"/>
        <end position="35"/>
    </location>
</feature>
<evidence type="ECO:0000259" key="14">
    <source>
        <dbReference type="Pfam" id="PF07819"/>
    </source>
</evidence>
<dbReference type="GeneID" id="98118208"/>
<dbReference type="InterPro" id="IPR039529">
    <property type="entry name" value="PGAP1/BST1"/>
</dbReference>
<feature type="domain" description="GPI inositol-deacylase transmembrane" evidence="15">
    <location>
        <begin position="915"/>
        <end position="1236"/>
    </location>
</feature>
<protein>
    <recommendedName>
        <fullName evidence="4 12">GPI inositol-deacylase</fullName>
        <ecNumber evidence="12">3.1.-.-</ecNumber>
    </recommendedName>
</protein>
<proteinExistence type="inferred from homology"/>
<evidence type="ECO:0000256" key="12">
    <source>
        <dbReference type="RuleBase" id="RU365011"/>
    </source>
</evidence>
<evidence type="ECO:0000256" key="10">
    <source>
        <dbReference type="ARBA" id="ARBA00022989"/>
    </source>
</evidence>
<evidence type="ECO:0000256" key="8">
    <source>
        <dbReference type="ARBA" id="ARBA00022824"/>
    </source>
</evidence>
<evidence type="ECO:0000256" key="4">
    <source>
        <dbReference type="ARBA" id="ARBA00015856"/>
    </source>
</evidence>
<feature type="compositionally biased region" description="Low complexity" evidence="13">
    <location>
        <begin position="161"/>
        <end position="175"/>
    </location>
</feature>
<evidence type="ECO:0000256" key="6">
    <source>
        <dbReference type="ARBA" id="ARBA00022692"/>
    </source>
</evidence>
<evidence type="ECO:0000256" key="1">
    <source>
        <dbReference type="ARBA" id="ARBA00003496"/>
    </source>
</evidence>
<keyword evidence="7 12" id="KW-0378">Hydrolase</keyword>
<keyword evidence="6 12" id="KW-0812">Transmembrane</keyword>
<evidence type="ECO:0000313" key="17">
    <source>
        <dbReference type="Proteomes" id="UP001610728"/>
    </source>
</evidence>
<feature type="transmembrane region" description="Helical" evidence="12">
    <location>
        <begin position="955"/>
        <end position="971"/>
    </location>
</feature>
<comment type="function">
    <text evidence="1 12">Involved in inositol deacylation of GPI-anchored proteins which plays important roles in the quality control and ER-associated degradation of GPI-anchored proteins.</text>
</comment>
<keyword evidence="11 12" id="KW-0472">Membrane</keyword>
<dbReference type="EC" id="3.1.-.-" evidence="12"/>
<dbReference type="RefSeq" id="XP_070859275.1">
    <property type="nucleotide sequence ID" value="XM_071002501.1"/>
</dbReference>
<feature type="compositionally biased region" description="Polar residues" evidence="13">
    <location>
        <begin position="1"/>
        <end position="11"/>
    </location>
</feature>
<evidence type="ECO:0000256" key="7">
    <source>
        <dbReference type="ARBA" id="ARBA00022801"/>
    </source>
</evidence>